<dbReference type="Gene3D" id="3.30.1330.60">
    <property type="entry name" value="OmpA-like domain"/>
    <property type="match status" value="2"/>
</dbReference>
<dbReference type="PROSITE" id="PS01068">
    <property type="entry name" value="OMPA_1"/>
    <property type="match status" value="1"/>
</dbReference>
<feature type="signal peptide" evidence="6">
    <location>
        <begin position="1"/>
        <end position="19"/>
    </location>
</feature>
<dbReference type="InterPro" id="IPR050330">
    <property type="entry name" value="Bact_OuterMem_StrucFunc"/>
</dbReference>
<dbReference type="InterPro" id="IPR036737">
    <property type="entry name" value="OmpA-like_sf"/>
</dbReference>
<dbReference type="PRINTS" id="PR01021">
    <property type="entry name" value="OMPADOMAIN"/>
</dbReference>
<evidence type="ECO:0000256" key="4">
    <source>
        <dbReference type="PROSITE-ProRule" id="PRU00473"/>
    </source>
</evidence>
<proteinExistence type="predicted"/>
<evidence type="ECO:0000313" key="9">
    <source>
        <dbReference type="Proteomes" id="UP001319104"/>
    </source>
</evidence>
<keyword evidence="2 4" id="KW-0472">Membrane</keyword>
<dbReference type="GO" id="GO:0009279">
    <property type="term" value="C:cell outer membrane"/>
    <property type="evidence" value="ECO:0007669"/>
    <property type="project" value="UniProtKB-SubCell"/>
</dbReference>
<keyword evidence="9" id="KW-1185">Reference proteome</keyword>
<dbReference type="Proteomes" id="UP001319104">
    <property type="component" value="Unassembled WGS sequence"/>
</dbReference>
<feature type="region of interest" description="Disordered" evidence="5">
    <location>
        <begin position="765"/>
        <end position="795"/>
    </location>
</feature>
<dbReference type="InterPro" id="IPR006665">
    <property type="entry name" value="OmpA-like"/>
</dbReference>
<dbReference type="SUPFAM" id="SSF103088">
    <property type="entry name" value="OmpA-like"/>
    <property type="match status" value="2"/>
</dbReference>
<dbReference type="RefSeq" id="WP_213944470.1">
    <property type="nucleotide sequence ID" value="NZ_JAHCMY010000002.1"/>
</dbReference>
<dbReference type="AlphaFoldDB" id="A0AAP2CH41"/>
<keyword evidence="3" id="KW-0998">Cell outer membrane</keyword>
<dbReference type="InterPro" id="IPR006690">
    <property type="entry name" value="OMPA-like_CS"/>
</dbReference>
<feature type="domain" description="OmpA-like" evidence="7">
    <location>
        <begin position="657"/>
        <end position="776"/>
    </location>
</feature>
<organism evidence="8 9">
    <name type="scientific">Litoribacter ruber</name>
    <dbReference type="NCBI Taxonomy" id="702568"/>
    <lineage>
        <taxon>Bacteria</taxon>
        <taxon>Pseudomonadati</taxon>
        <taxon>Bacteroidota</taxon>
        <taxon>Cytophagia</taxon>
        <taxon>Cytophagales</taxon>
        <taxon>Cyclobacteriaceae</taxon>
        <taxon>Litoribacter</taxon>
    </lineage>
</organism>
<comment type="subcellular location">
    <subcellularLocation>
        <location evidence="1">Cell outer membrane</location>
    </subcellularLocation>
</comment>
<protein>
    <submittedName>
        <fullName evidence="8">OmpA family protein</fullName>
    </submittedName>
</protein>
<evidence type="ECO:0000259" key="7">
    <source>
        <dbReference type="PROSITE" id="PS51123"/>
    </source>
</evidence>
<gene>
    <name evidence="8" type="ORF">KI659_06090</name>
</gene>
<dbReference type="PANTHER" id="PTHR30329:SF21">
    <property type="entry name" value="LIPOPROTEIN YIAD-RELATED"/>
    <property type="match status" value="1"/>
</dbReference>
<feature type="chain" id="PRO_5043020190" evidence="6">
    <location>
        <begin position="20"/>
        <end position="795"/>
    </location>
</feature>
<evidence type="ECO:0000256" key="5">
    <source>
        <dbReference type="SAM" id="MobiDB-lite"/>
    </source>
</evidence>
<sequence length="795" mass="92585">MKKLLLIIVFFAMGVQVFAQNSMLRYADRQFEELNYREAAKVYSEAYQKKARYRTAQRAAQSFEQMRDYGLAYKWRQIAAGHPEASTEDWKAYAMAAQRAGEMDRYFELKKELEAKNVTLVSWVNQNPNRLVEAKPMDTLNTGFADFGWAEDYRGNIYITSDRGEIGKGKKPVRIDGRNRFSRDAYGWTGRDFLTVYRVDQNFQVSEVQSPVPDTYHFSDPFFLKKEPIVFYTVTREVKGVKKREYDINPELYFSRIDSKGEMVGYEAFPYNSFLEHAIITPFVDEESKRLYFASDMNGGHGGLDLYYVEYDEDLKFGEPINLDPAINTAENERNPFVKDGHLYFSSEGHEGLGGLDIFKAVMLEDGYAEVENLGLPYNSPQDDYAYFHKEKGKAYFSSDRLGGKGLDDIYKVEEMYKRFLANLLDCDGNEVEEEFFFALQDRKLKSDIRTDRNRMAKFTAELNHDSDYLVKIHREGYFSKIDSTISTKDIEDEILERFYTMIRIPYRMPVFVDLIYYDLDKSEIRSEAKPALDKLAEMMKENDFLDLQVNSHTDVRASEAYNEKLSQKRAESVVDYLVEKGVSKSRITPEWHGKKKPVRDCGEGQPCSETDHQLNRRSELVLRAFPESGKDYDFPIDLAAADCDEKTLLAAIQDRLQENGLLALPRVYFDFDKYTLRLPHKMELEKLALWMQQRRDFQLDLQGHTDIRGSEDYNKRLSERRAQVVFDYLKGRGVDENRMAFQWFGKTRPVVECSQCTEEQHQANRRTEVRFSSSDLAQEELPKEKATAFTEANK</sequence>
<evidence type="ECO:0000256" key="2">
    <source>
        <dbReference type="ARBA" id="ARBA00023136"/>
    </source>
</evidence>
<evidence type="ECO:0000256" key="6">
    <source>
        <dbReference type="SAM" id="SignalP"/>
    </source>
</evidence>
<dbReference type="PROSITE" id="PS51123">
    <property type="entry name" value="OMPA_2"/>
    <property type="match status" value="2"/>
</dbReference>
<reference evidence="8 9" key="1">
    <citation type="submission" date="2021-05" db="EMBL/GenBank/DDBJ databases">
        <authorList>
            <person name="Zhang Z.D."/>
            <person name="Osman G."/>
        </authorList>
    </citation>
    <scope>NUCLEOTIDE SEQUENCE [LARGE SCALE GENOMIC DNA]</scope>
    <source>
        <strain evidence="8 9">KCTC 32217</strain>
    </source>
</reference>
<dbReference type="PANTHER" id="PTHR30329">
    <property type="entry name" value="STATOR ELEMENT OF FLAGELLAR MOTOR COMPLEX"/>
    <property type="match status" value="1"/>
</dbReference>
<evidence type="ECO:0000256" key="1">
    <source>
        <dbReference type="ARBA" id="ARBA00004442"/>
    </source>
</evidence>
<evidence type="ECO:0000256" key="3">
    <source>
        <dbReference type="ARBA" id="ARBA00023237"/>
    </source>
</evidence>
<dbReference type="InterPro" id="IPR011659">
    <property type="entry name" value="WD40"/>
</dbReference>
<dbReference type="CDD" id="cd07185">
    <property type="entry name" value="OmpA_C-like"/>
    <property type="match status" value="2"/>
</dbReference>
<keyword evidence="6" id="KW-0732">Signal</keyword>
<evidence type="ECO:0000313" key="8">
    <source>
        <dbReference type="EMBL" id="MBS9523584.1"/>
    </source>
</evidence>
<comment type="caution">
    <text evidence="8">The sequence shown here is derived from an EMBL/GenBank/DDBJ whole genome shotgun (WGS) entry which is preliminary data.</text>
</comment>
<dbReference type="Pfam" id="PF00691">
    <property type="entry name" value="OmpA"/>
    <property type="match status" value="2"/>
</dbReference>
<dbReference type="InterPro" id="IPR006664">
    <property type="entry name" value="OMP_bac"/>
</dbReference>
<dbReference type="EMBL" id="JAHCMY010000002">
    <property type="protein sequence ID" value="MBS9523584.1"/>
    <property type="molecule type" value="Genomic_DNA"/>
</dbReference>
<dbReference type="Pfam" id="PF07676">
    <property type="entry name" value="PD40"/>
    <property type="match status" value="1"/>
</dbReference>
<accession>A0AAP2CH41</accession>
<feature type="domain" description="OmpA-like" evidence="7">
    <location>
        <begin position="505"/>
        <end position="627"/>
    </location>
</feature>
<name>A0AAP2CH41_9BACT</name>